<dbReference type="GO" id="GO:0016829">
    <property type="term" value="F:lyase activity"/>
    <property type="evidence" value="ECO:0007669"/>
    <property type="project" value="InterPro"/>
</dbReference>
<comment type="caution">
    <text evidence="3">The sequence shown here is derived from an EMBL/GenBank/DDBJ whole genome shotgun (WGS) entry which is preliminary data.</text>
</comment>
<dbReference type="SUPFAM" id="SSF103378">
    <property type="entry name" value="2-methylcitrate dehydratase PrpD"/>
    <property type="match status" value="1"/>
</dbReference>
<comment type="similarity">
    <text evidence="1">Belongs to the PrpD family.</text>
</comment>
<evidence type="ECO:0000256" key="1">
    <source>
        <dbReference type="ARBA" id="ARBA00006174"/>
    </source>
</evidence>
<organism evidence="3 4">
    <name type="scientific">Rhodococcus wratislaviensis</name>
    <name type="common">Tsukamurella wratislaviensis</name>
    <dbReference type="NCBI Taxonomy" id="44752"/>
    <lineage>
        <taxon>Bacteria</taxon>
        <taxon>Bacillati</taxon>
        <taxon>Actinomycetota</taxon>
        <taxon>Actinomycetes</taxon>
        <taxon>Mycobacteriales</taxon>
        <taxon>Nocardiaceae</taxon>
        <taxon>Rhodococcus</taxon>
    </lineage>
</organism>
<dbReference type="InterPro" id="IPR042183">
    <property type="entry name" value="MmgE/PrpD_sf_1"/>
</dbReference>
<dbReference type="PANTHER" id="PTHR16943:SF8">
    <property type="entry name" value="2-METHYLCITRATE DEHYDRATASE"/>
    <property type="match status" value="1"/>
</dbReference>
<reference evidence="3 4" key="1">
    <citation type="submission" date="2018-11" db="EMBL/GenBank/DDBJ databases">
        <title>Microbial catabolism of amino acid.</title>
        <authorList>
            <person name="Hibi M."/>
            <person name="Ogawa J."/>
        </authorList>
    </citation>
    <scope>NUCLEOTIDE SEQUENCE [LARGE SCALE GENOMIC DNA]</scope>
    <source>
        <strain evidence="3 4">C31-06</strain>
    </source>
</reference>
<dbReference type="Gene3D" id="3.30.1330.120">
    <property type="entry name" value="2-methylcitrate dehydratase PrpD"/>
    <property type="match status" value="1"/>
</dbReference>
<dbReference type="PANTHER" id="PTHR16943">
    <property type="entry name" value="2-METHYLCITRATE DEHYDRATASE-RELATED"/>
    <property type="match status" value="1"/>
</dbReference>
<dbReference type="InterPro" id="IPR005656">
    <property type="entry name" value="MmgE_PrpD"/>
</dbReference>
<dbReference type="OrthoDB" id="9795089at2"/>
<evidence type="ECO:0000313" key="4">
    <source>
        <dbReference type="Proteomes" id="UP000287519"/>
    </source>
</evidence>
<dbReference type="Gene3D" id="1.10.4100.10">
    <property type="entry name" value="2-methylcitrate dehydratase PrpD"/>
    <property type="match status" value="1"/>
</dbReference>
<feature type="domain" description="MmgE/PrpD N-terminal" evidence="2">
    <location>
        <begin position="28"/>
        <end position="256"/>
    </location>
</feature>
<evidence type="ECO:0000313" key="3">
    <source>
        <dbReference type="EMBL" id="GCE44608.1"/>
    </source>
</evidence>
<dbReference type="InterPro" id="IPR036148">
    <property type="entry name" value="MmgE/PrpD_sf"/>
</dbReference>
<dbReference type="EMBL" id="BHYM01000099">
    <property type="protein sequence ID" value="GCE44608.1"/>
    <property type="molecule type" value="Genomic_DNA"/>
</dbReference>
<dbReference type="Pfam" id="PF03972">
    <property type="entry name" value="MmgE_PrpD_N"/>
    <property type="match status" value="1"/>
</dbReference>
<dbReference type="RefSeq" id="WP_124396171.1">
    <property type="nucleotide sequence ID" value="NZ_BHYM01000099.1"/>
</dbReference>
<evidence type="ECO:0000259" key="2">
    <source>
        <dbReference type="Pfam" id="PF03972"/>
    </source>
</evidence>
<dbReference type="InterPro" id="IPR045336">
    <property type="entry name" value="MmgE_PrpD_N"/>
</dbReference>
<keyword evidence="4" id="KW-1185">Reference proteome</keyword>
<gene>
    <name evidence="3" type="ORF">Rhow_009029</name>
</gene>
<dbReference type="InterPro" id="IPR042188">
    <property type="entry name" value="MmgE/PrpD_sf_2"/>
</dbReference>
<sequence length="460" mass="47295">MTMIRDEPASTGGLSEKLAIGLDAIAQGDHSPEAAASAKTRLLHAVRVALTSRDLPAAELAWNATGTNSGNCVVIGRAERLSGPDAAFVNGVTSHSSLKEDCGPGGLREGSHPGTYVIPAALAAADMANSSGSALLRGVIAGYEAVGRIGAASPPGIGLRRFRPVGVMGPFGAAAAAAAVWNLGPAATSRTLAIAANMAAGTNQGIYEGTMEPYFHAGVSARNGILAAQLAAAGAVTSHQSLEGEFGFFETYGGEQGATDEVTVERDEYAVSRVGTKRFAACMQNQQTLALIIDTAPADLNVGDIVGVTIRRPATGTNGLGSPGVSRIPPYSNMLQAQMSARFTAAAALAGAPVEDPTYFRNSYADSAITALARKITLDNSTDGSVAVEIKLPDRVIVLDSDMSSTLFPSAEEIRDRFLRDVGASEGFAHAGKLAALIDDLDQLTLATQLTDALCMPRVP</sequence>
<accession>A0A402CM83</accession>
<dbReference type="Proteomes" id="UP000287519">
    <property type="component" value="Unassembled WGS sequence"/>
</dbReference>
<protein>
    <submittedName>
        <fullName evidence="3">MmgE/PrpD family protein</fullName>
    </submittedName>
</protein>
<proteinExistence type="inferred from homology"/>
<dbReference type="AlphaFoldDB" id="A0A402CM83"/>
<name>A0A402CM83_RHOWR</name>